<comment type="caution">
    <text evidence="1">The sequence shown here is derived from an EMBL/GenBank/DDBJ whole genome shotgun (WGS) entry which is preliminary data.</text>
</comment>
<dbReference type="RefSeq" id="WP_264943669.1">
    <property type="nucleotide sequence ID" value="NZ_JAPDRA010000003.1"/>
</dbReference>
<protein>
    <submittedName>
        <fullName evidence="1">Uncharacterized protein</fullName>
    </submittedName>
</protein>
<dbReference type="EMBL" id="JBHTJG010000003">
    <property type="protein sequence ID" value="MFD0946297.1"/>
    <property type="molecule type" value="Genomic_DNA"/>
</dbReference>
<name>A0ABW3HA30_9SPHN</name>
<sequence>MPAEFETDLDPKTGWPRVRFNFANGWSASLVIRVGTNGFDAQMASVAACPTGEWGTGQTILGPTEATADEALAWIDQVRRDWTAITANPAFETEKV</sequence>
<dbReference type="Proteomes" id="UP001596977">
    <property type="component" value="Unassembled WGS sequence"/>
</dbReference>
<accession>A0ABW3HA30</accession>
<keyword evidence="2" id="KW-1185">Reference proteome</keyword>
<gene>
    <name evidence="1" type="ORF">ACFQ1E_08115</name>
</gene>
<reference evidence="2" key="1">
    <citation type="journal article" date="2019" name="Int. J. Syst. Evol. Microbiol.">
        <title>The Global Catalogue of Microorganisms (GCM) 10K type strain sequencing project: providing services to taxonomists for standard genome sequencing and annotation.</title>
        <authorList>
            <consortium name="The Broad Institute Genomics Platform"/>
            <consortium name="The Broad Institute Genome Sequencing Center for Infectious Disease"/>
            <person name="Wu L."/>
            <person name="Ma J."/>
        </authorList>
    </citation>
    <scope>NUCLEOTIDE SEQUENCE [LARGE SCALE GENOMIC DNA]</scope>
    <source>
        <strain evidence="2">CCUG 62982</strain>
    </source>
</reference>
<organism evidence="1 2">
    <name type="scientific">Sphingomonas canadensis</name>
    <dbReference type="NCBI Taxonomy" id="1219257"/>
    <lineage>
        <taxon>Bacteria</taxon>
        <taxon>Pseudomonadati</taxon>
        <taxon>Pseudomonadota</taxon>
        <taxon>Alphaproteobacteria</taxon>
        <taxon>Sphingomonadales</taxon>
        <taxon>Sphingomonadaceae</taxon>
        <taxon>Sphingomonas</taxon>
    </lineage>
</organism>
<evidence type="ECO:0000313" key="2">
    <source>
        <dbReference type="Proteomes" id="UP001596977"/>
    </source>
</evidence>
<proteinExistence type="predicted"/>
<evidence type="ECO:0000313" key="1">
    <source>
        <dbReference type="EMBL" id="MFD0946297.1"/>
    </source>
</evidence>